<dbReference type="AlphaFoldDB" id="A0A9P0TCJ6"/>
<evidence type="ECO:0000256" key="1">
    <source>
        <dbReference type="SAM" id="MobiDB-lite"/>
    </source>
</evidence>
<feature type="region of interest" description="Disordered" evidence="1">
    <location>
        <begin position="1"/>
        <end position="27"/>
    </location>
</feature>
<evidence type="ECO:0000313" key="2">
    <source>
        <dbReference type="EMBL" id="CAH4029647.1"/>
    </source>
</evidence>
<organism evidence="2 3">
    <name type="scientific">Pieris brassicae</name>
    <name type="common">White butterfly</name>
    <name type="synonym">Large white butterfly</name>
    <dbReference type="NCBI Taxonomy" id="7116"/>
    <lineage>
        <taxon>Eukaryota</taxon>
        <taxon>Metazoa</taxon>
        <taxon>Ecdysozoa</taxon>
        <taxon>Arthropoda</taxon>
        <taxon>Hexapoda</taxon>
        <taxon>Insecta</taxon>
        <taxon>Pterygota</taxon>
        <taxon>Neoptera</taxon>
        <taxon>Endopterygota</taxon>
        <taxon>Lepidoptera</taxon>
        <taxon>Glossata</taxon>
        <taxon>Ditrysia</taxon>
        <taxon>Papilionoidea</taxon>
        <taxon>Pieridae</taxon>
        <taxon>Pierinae</taxon>
        <taxon>Pieris</taxon>
    </lineage>
</organism>
<protein>
    <submittedName>
        <fullName evidence="2">Uncharacterized protein</fullName>
    </submittedName>
</protein>
<gene>
    <name evidence="2" type="ORF">PIBRA_LOCUS6381</name>
</gene>
<dbReference type="EMBL" id="CALOZG010000009">
    <property type="protein sequence ID" value="CAH4029647.1"/>
    <property type="molecule type" value="Genomic_DNA"/>
</dbReference>
<feature type="compositionally biased region" description="Basic and acidic residues" evidence="1">
    <location>
        <begin position="1"/>
        <end position="25"/>
    </location>
</feature>
<evidence type="ECO:0000313" key="3">
    <source>
        <dbReference type="Proteomes" id="UP001152562"/>
    </source>
</evidence>
<sequence>MEKKNSSSSARVEEIAGNGDKDSLRADIGQGGELSKLVKSVVQSLSSDSIEHHSFISGVGETFHKSTDQIPLLSTKEKTGSKLPMDKHSTYADIGQGELSKLVKSVVQSLTSDSMEHHGIISGAEGGSLQHNTGQVTMTSCSVHNNNLNVSTKKKIDSKLSIESIASRHGNP</sequence>
<keyword evidence="3" id="KW-1185">Reference proteome</keyword>
<name>A0A9P0TCJ6_PIEBR</name>
<dbReference type="Proteomes" id="UP001152562">
    <property type="component" value="Unassembled WGS sequence"/>
</dbReference>
<proteinExistence type="predicted"/>
<reference evidence="2" key="1">
    <citation type="submission" date="2022-05" db="EMBL/GenBank/DDBJ databases">
        <authorList>
            <person name="Okamura Y."/>
        </authorList>
    </citation>
    <scope>NUCLEOTIDE SEQUENCE</scope>
</reference>
<comment type="caution">
    <text evidence="2">The sequence shown here is derived from an EMBL/GenBank/DDBJ whole genome shotgun (WGS) entry which is preliminary data.</text>
</comment>
<accession>A0A9P0TCJ6</accession>